<dbReference type="Gene3D" id="1.10.10.10">
    <property type="entry name" value="Winged helix-like DNA-binding domain superfamily/Winged helix DNA-binding domain"/>
    <property type="match status" value="1"/>
</dbReference>
<proteinExistence type="predicted"/>
<dbReference type="EMBL" id="CP065877">
    <property type="protein sequence ID" value="QQA16532.1"/>
    <property type="molecule type" value="Genomic_DNA"/>
</dbReference>
<sequence>MIEQGKRLTLALFKRTNLDKTELLLLYIMKELEADKAPVKLSYNQLQDYLRANRNTTSKAIKGLKEQGILSVTVGQGKASNTYQLTLETGV</sequence>
<keyword evidence="2" id="KW-1185">Reference proteome</keyword>
<evidence type="ECO:0000313" key="2">
    <source>
        <dbReference type="Proteomes" id="UP000596196"/>
    </source>
</evidence>
<reference evidence="1 2" key="1">
    <citation type="submission" date="2020-12" db="EMBL/GenBank/DDBJ databases">
        <title>FDA dAtabase for Regulatory Grade micrObial Sequences (FDA-ARGOS): Supporting development and validation of Infectious Disease Dx tests.</title>
        <authorList>
            <person name="Nelson B."/>
            <person name="Plummer A."/>
            <person name="Tallon L."/>
            <person name="Sadzewicz L."/>
            <person name="Zhao X."/>
            <person name="Boylan J."/>
            <person name="Ott S."/>
            <person name="Bowen H."/>
            <person name="Vavikolanu K."/>
            <person name="Mehta A."/>
            <person name="Aluvathingal J."/>
            <person name="Nadendla S."/>
            <person name="Myers T."/>
            <person name="Yan Y."/>
            <person name="Sichtig H."/>
        </authorList>
    </citation>
    <scope>NUCLEOTIDE SEQUENCE [LARGE SCALE GENOMIC DNA]</scope>
    <source>
        <strain evidence="1 2">FDAARGOS_924</strain>
    </source>
</reference>
<evidence type="ECO:0000313" key="1">
    <source>
        <dbReference type="EMBL" id="QQA16532.1"/>
    </source>
</evidence>
<protein>
    <submittedName>
        <fullName evidence="1">GntR family transcriptional regulator</fullName>
    </submittedName>
</protein>
<gene>
    <name evidence="1" type="ORF">I6G81_03260</name>
</gene>
<dbReference type="SUPFAM" id="SSF46785">
    <property type="entry name" value="Winged helix' DNA-binding domain"/>
    <property type="match status" value="1"/>
</dbReference>
<name>A0A7T3VJS2_BACMY</name>
<dbReference type="InterPro" id="IPR036390">
    <property type="entry name" value="WH_DNA-bd_sf"/>
</dbReference>
<dbReference type="InterPro" id="IPR036388">
    <property type="entry name" value="WH-like_DNA-bd_sf"/>
</dbReference>
<organism evidence="1 2">
    <name type="scientific">Bacillus mycoides</name>
    <dbReference type="NCBI Taxonomy" id="1405"/>
    <lineage>
        <taxon>Bacteria</taxon>
        <taxon>Bacillati</taxon>
        <taxon>Bacillota</taxon>
        <taxon>Bacilli</taxon>
        <taxon>Bacillales</taxon>
        <taxon>Bacillaceae</taxon>
        <taxon>Bacillus</taxon>
        <taxon>Bacillus cereus group</taxon>
    </lineage>
</organism>
<accession>A0A7T3VJS2</accession>
<dbReference type="Proteomes" id="UP000596196">
    <property type="component" value="Chromosome"/>
</dbReference>